<dbReference type="EMBL" id="AEYP01095341">
    <property type="status" value="NOT_ANNOTATED_CDS"/>
    <property type="molecule type" value="Genomic_DNA"/>
</dbReference>
<evidence type="ECO:0000256" key="1">
    <source>
        <dbReference type="SAM" id="MobiDB-lite"/>
    </source>
</evidence>
<evidence type="ECO:0000313" key="2">
    <source>
        <dbReference type="Ensembl" id="ENSMPUP00000008593.1"/>
    </source>
</evidence>
<sequence>MVTRARRAEAGPSPQDTGRSAEKNAGPSAVPPEQQDRSVLGDPPARLWVSRPRPSAVAEGPSSGLRGAAGLHTRWALLKWDFPARNIETTDSCGLEPLMTSTLGGDTARQRKI</sequence>
<dbReference type="Ensembl" id="ENSMPUT00000008734.1">
    <property type="protein sequence ID" value="ENSMPUP00000008593.1"/>
    <property type="gene ID" value="ENSMPUG00000008662.1"/>
</dbReference>
<dbReference type="EMBL" id="AEYP01095343">
    <property type="status" value="NOT_ANNOTATED_CDS"/>
    <property type="molecule type" value="Genomic_DNA"/>
</dbReference>
<accession>M3YB86</accession>
<dbReference type="HOGENOM" id="CLU_2132729_0_0_1"/>
<protein>
    <submittedName>
        <fullName evidence="2">Uncharacterized protein</fullName>
    </submittedName>
</protein>
<dbReference type="InParanoid" id="M3YB86"/>
<proteinExistence type="predicted"/>
<feature type="region of interest" description="Disordered" evidence="1">
    <location>
        <begin position="1"/>
        <end position="67"/>
    </location>
</feature>
<name>M3YB86_MUSPF</name>
<dbReference type="AlphaFoldDB" id="M3YB86"/>
<dbReference type="EMBL" id="AEYP01095340">
    <property type="status" value="NOT_ANNOTATED_CDS"/>
    <property type="molecule type" value="Genomic_DNA"/>
</dbReference>
<organism evidence="2">
    <name type="scientific">Mustela putorius furo</name>
    <name type="common">European domestic ferret</name>
    <name type="synonym">Mustela furo</name>
    <dbReference type="NCBI Taxonomy" id="9669"/>
    <lineage>
        <taxon>Eukaryota</taxon>
        <taxon>Metazoa</taxon>
        <taxon>Chordata</taxon>
        <taxon>Craniata</taxon>
        <taxon>Vertebrata</taxon>
        <taxon>Euteleostomi</taxon>
        <taxon>Mammalia</taxon>
        <taxon>Eutheria</taxon>
        <taxon>Laurasiatheria</taxon>
        <taxon>Carnivora</taxon>
        <taxon>Caniformia</taxon>
        <taxon>Musteloidea</taxon>
        <taxon>Mustelidae</taxon>
        <taxon>Mustelinae</taxon>
        <taxon>Mustela</taxon>
    </lineage>
</organism>
<dbReference type="EMBL" id="AEYP01095342">
    <property type="status" value="NOT_ANNOTATED_CDS"/>
    <property type="molecule type" value="Genomic_DNA"/>
</dbReference>
<reference evidence="2" key="1">
    <citation type="submission" date="2024-06" db="UniProtKB">
        <authorList>
            <consortium name="Ensembl"/>
        </authorList>
    </citation>
    <scope>IDENTIFICATION</scope>
</reference>